<evidence type="ECO:0000259" key="1">
    <source>
        <dbReference type="Pfam" id="PF03976"/>
    </source>
</evidence>
<dbReference type="SUPFAM" id="SSF52540">
    <property type="entry name" value="P-loop containing nucleoside triphosphate hydrolases"/>
    <property type="match status" value="1"/>
</dbReference>
<dbReference type="InterPro" id="IPR027417">
    <property type="entry name" value="P-loop_NTPase"/>
</dbReference>
<dbReference type="STRING" id="286727.SAMN02982917_3006"/>
<protein>
    <submittedName>
        <fullName evidence="2">Polyphosphate:nucleotide phosphotransferase, PPK2 family</fullName>
    </submittedName>
</protein>
<dbReference type="Gene3D" id="3.40.50.300">
    <property type="entry name" value="P-loop containing nucleotide triphosphate hydrolases"/>
    <property type="match status" value="1"/>
</dbReference>
<gene>
    <name evidence="2" type="ORF">SAMN02982917_3006</name>
</gene>
<dbReference type="AlphaFoldDB" id="A0A1X7FKB7"/>
<dbReference type="OrthoDB" id="9775224at2"/>
<dbReference type="Pfam" id="PF03976">
    <property type="entry name" value="PPK2"/>
    <property type="match status" value="1"/>
</dbReference>
<evidence type="ECO:0000313" key="3">
    <source>
        <dbReference type="Proteomes" id="UP000192936"/>
    </source>
</evidence>
<dbReference type="GO" id="GO:0016740">
    <property type="term" value="F:transferase activity"/>
    <property type="evidence" value="ECO:0007669"/>
    <property type="project" value="UniProtKB-KW"/>
</dbReference>
<feature type="domain" description="Polyphosphate kinase-2-related" evidence="1">
    <location>
        <begin position="29"/>
        <end position="248"/>
    </location>
</feature>
<dbReference type="EMBL" id="FXAK01000005">
    <property type="protein sequence ID" value="SMF53769.1"/>
    <property type="molecule type" value="Genomic_DNA"/>
</dbReference>
<dbReference type="InterPro" id="IPR022488">
    <property type="entry name" value="PPK2-related"/>
</dbReference>
<dbReference type="PANTHER" id="PTHR34383">
    <property type="entry name" value="POLYPHOSPHATE:AMP PHOSPHOTRANSFERASE-RELATED"/>
    <property type="match status" value="1"/>
</dbReference>
<sequence length="289" mass="33535">MHLMAEKPGKASKIRLGKLDQKKVRIDTAEEYDRRLGKLQKELLHIQQTYWHEKRRAIVVFEGWDAAGKGGAIRRMTEPLDPRGFHVWPISAPTAEEQGKHYLYRFWTKLPAAGTFAIFDRSWYGRVMVERVEKFASKEQWKRAYDEINEFERLLTDDGVRIVKLFLHITPEEQLERFRERMKNPYKRWKLTEEDLRNRARWDDYVKAAEAMFDRTSTPQAPWHAVEANSKWFARLKVLEIVTAALKDGVNIAPPPINGNVARIAAEVLGIDSDLSDSGVSDEERSGNG</sequence>
<keyword evidence="2" id="KW-0808">Transferase</keyword>
<dbReference type="PANTHER" id="PTHR34383:SF3">
    <property type="entry name" value="POLYPHOSPHATE:AMP PHOSPHOTRANSFERASE"/>
    <property type="match status" value="1"/>
</dbReference>
<accession>A0A1X7FKB7</accession>
<dbReference type="Proteomes" id="UP000192936">
    <property type="component" value="Unassembled WGS sequence"/>
</dbReference>
<name>A0A1X7FKB7_9PROT</name>
<reference evidence="2 3" key="1">
    <citation type="submission" date="2017-04" db="EMBL/GenBank/DDBJ databases">
        <authorList>
            <person name="Afonso C.L."/>
            <person name="Miller P.J."/>
            <person name="Scott M.A."/>
            <person name="Spackman E."/>
            <person name="Goraichik I."/>
            <person name="Dimitrov K.M."/>
            <person name="Suarez D.L."/>
            <person name="Swayne D.E."/>
        </authorList>
    </citation>
    <scope>NUCLEOTIDE SEQUENCE [LARGE SCALE GENOMIC DNA]</scope>
    <source>
        <strain evidence="2 3">A2P</strain>
    </source>
</reference>
<organism evidence="2 3">
    <name type="scientific">Azospirillum oryzae</name>
    <dbReference type="NCBI Taxonomy" id="286727"/>
    <lineage>
        <taxon>Bacteria</taxon>
        <taxon>Pseudomonadati</taxon>
        <taxon>Pseudomonadota</taxon>
        <taxon>Alphaproteobacteria</taxon>
        <taxon>Rhodospirillales</taxon>
        <taxon>Azospirillaceae</taxon>
        <taxon>Azospirillum</taxon>
    </lineage>
</organism>
<proteinExistence type="predicted"/>
<evidence type="ECO:0000313" key="2">
    <source>
        <dbReference type="EMBL" id="SMF53769.1"/>
    </source>
</evidence>